<dbReference type="PROSITE" id="PS50109">
    <property type="entry name" value="HIS_KIN"/>
    <property type="match status" value="1"/>
</dbReference>
<dbReference type="SMART" id="SM00388">
    <property type="entry name" value="HisKA"/>
    <property type="match status" value="1"/>
</dbReference>
<dbReference type="Gene3D" id="3.30.565.10">
    <property type="entry name" value="Histidine kinase-like ATPase, C-terminal domain"/>
    <property type="match status" value="1"/>
</dbReference>
<keyword evidence="4" id="KW-0808">Transferase</keyword>
<dbReference type="Gene3D" id="1.10.287.130">
    <property type="match status" value="1"/>
</dbReference>
<comment type="caution">
    <text evidence="8">The sequence shown here is derived from an EMBL/GenBank/DDBJ whole genome shotgun (WGS) entry which is preliminary data.</text>
</comment>
<organism evidence="8 9">
    <name type="scientific">Flavobacterium aquatile LMG 4008 = ATCC 11947</name>
    <dbReference type="NCBI Taxonomy" id="1453498"/>
    <lineage>
        <taxon>Bacteria</taxon>
        <taxon>Pseudomonadati</taxon>
        <taxon>Bacteroidota</taxon>
        <taxon>Flavobacteriia</taxon>
        <taxon>Flavobacteriales</taxon>
        <taxon>Flavobacteriaceae</taxon>
        <taxon>Flavobacterium</taxon>
    </lineage>
</organism>
<dbReference type="EMBL" id="JRHH01000006">
    <property type="protein sequence ID" value="KGD66832.1"/>
    <property type="molecule type" value="Genomic_DNA"/>
</dbReference>
<dbReference type="SMART" id="SM00387">
    <property type="entry name" value="HATPase_c"/>
    <property type="match status" value="1"/>
</dbReference>
<dbReference type="InterPro" id="IPR036097">
    <property type="entry name" value="HisK_dim/P_sf"/>
</dbReference>
<proteinExistence type="predicted"/>
<evidence type="ECO:0000313" key="9">
    <source>
        <dbReference type="Proteomes" id="UP000029554"/>
    </source>
</evidence>
<dbReference type="Pfam" id="PF00512">
    <property type="entry name" value="HisKA"/>
    <property type="match status" value="1"/>
</dbReference>
<dbReference type="PANTHER" id="PTHR43711:SF26">
    <property type="entry name" value="SENSOR HISTIDINE KINASE RCSC"/>
    <property type="match status" value="1"/>
</dbReference>
<dbReference type="PRINTS" id="PR00344">
    <property type="entry name" value="BCTRLSENSOR"/>
</dbReference>
<dbReference type="GO" id="GO:0000155">
    <property type="term" value="F:phosphorelay sensor kinase activity"/>
    <property type="evidence" value="ECO:0007669"/>
    <property type="project" value="InterPro"/>
</dbReference>
<keyword evidence="6" id="KW-0902">Two-component regulatory system</keyword>
<dbReference type="InterPro" id="IPR003661">
    <property type="entry name" value="HisK_dim/P_dom"/>
</dbReference>
<evidence type="ECO:0000259" key="7">
    <source>
        <dbReference type="PROSITE" id="PS50109"/>
    </source>
</evidence>
<dbReference type="InterPro" id="IPR003594">
    <property type="entry name" value="HATPase_dom"/>
</dbReference>
<keyword evidence="3" id="KW-0597">Phosphoprotein</keyword>
<evidence type="ECO:0000256" key="3">
    <source>
        <dbReference type="ARBA" id="ARBA00022553"/>
    </source>
</evidence>
<reference evidence="8 9" key="1">
    <citation type="submission" date="2014-09" db="EMBL/GenBank/DDBJ databases">
        <title>Whole Genome Shotgun of Flavobacterium aquatile LMG 4008.</title>
        <authorList>
            <person name="Gale A.N."/>
            <person name="Pipes S.E."/>
            <person name="Newman J.D."/>
        </authorList>
    </citation>
    <scope>NUCLEOTIDE SEQUENCE [LARGE SCALE GENOMIC DNA]</scope>
    <source>
        <strain evidence="8 9">LMG 4008</strain>
    </source>
</reference>
<evidence type="ECO:0000256" key="1">
    <source>
        <dbReference type="ARBA" id="ARBA00000085"/>
    </source>
</evidence>
<dbReference type="CDD" id="cd00082">
    <property type="entry name" value="HisKA"/>
    <property type="match status" value="1"/>
</dbReference>
<dbReference type="Proteomes" id="UP000029554">
    <property type="component" value="Unassembled WGS sequence"/>
</dbReference>
<dbReference type="AlphaFoldDB" id="A0A095SQH2"/>
<dbReference type="eggNOG" id="COG2205">
    <property type="taxonomic scope" value="Bacteria"/>
</dbReference>
<evidence type="ECO:0000256" key="4">
    <source>
        <dbReference type="ARBA" id="ARBA00022679"/>
    </source>
</evidence>
<dbReference type="RefSeq" id="WP_035128682.1">
    <property type="nucleotide sequence ID" value="NZ_JRHH01000006.1"/>
</dbReference>
<comment type="catalytic activity">
    <reaction evidence="1">
        <text>ATP + protein L-histidine = ADP + protein N-phospho-L-histidine.</text>
        <dbReference type="EC" id="2.7.13.3"/>
    </reaction>
</comment>
<evidence type="ECO:0000256" key="5">
    <source>
        <dbReference type="ARBA" id="ARBA00022777"/>
    </source>
</evidence>
<dbReference type="OrthoDB" id="9811889at2"/>
<accession>A0A095SQH2</accession>
<keyword evidence="5" id="KW-0418">Kinase</keyword>
<keyword evidence="9" id="KW-1185">Reference proteome</keyword>
<dbReference type="InterPro" id="IPR050736">
    <property type="entry name" value="Sensor_HK_Regulatory"/>
</dbReference>
<evidence type="ECO:0000256" key="6">
    <source>
        <dbReference type="ARBA" id="ARBA00023012"/>
    </source>
</evidence>
<dbReference type="InterPro" id="IPR004358">
    <property type="entry name" value="Sig_transdc_His_kin-like_C"/>
</dbReference>
<dbReference type="SUPFAM" id="SSF55781">
    <property type="entry name" value="GAF domain-like"/>
    <property type="match status" value="1"/>
</dbReference>
<protein>
    <recommendedName>
        <fullName evidence="2">histidine kinase</fullName>
        <ecNumber evidence="2">2.7.13.3</ecNumber>
    </recommendedName>
</protein>
<dbReference type="InterPro" id="IPR036890">
    <property type="entry name" value="HATPase_C_sf"/>
</dbReference>
<evidence type="ECO:0000256" key="2">
    <source>
        <dbReference type="ARBA" id="ARBA00012438"/>
    </source>
</evidence>
<dbReference type="Pfam" id="PF02518">
    <property type="entry name" value="HATPase_c"/>
    <property type="match status" value="1"/>
</dbReference>
<dbReference type="PANTHER" id="PTHR43711">
    <property type="entry name" value="TWO-COMPONENT HISTIDINE KINASE"/>
    <property type="match status" value="1"/>
</dbReference>
<dbReference type="SUPFAM" id="SSF55874">
    <property type="entry name" value="ATPase domain of HSP90 chaperone/DNA topoisomerase II/histidine kinase"/>
    <property type="match status" value="1"/>
</dbReference>
<dbReference type="STRING" id="1453498.LG45_15485"/>
<gene>
    <name evidence="8" type="ORF">LG45_15485</name>
</gene>
<dbReference type="EC" id="2.7.13.3" evidence="2"/>
<dbReference type="SUPFAM" id="SSF47384">
    <property type="entry name" value="Homodimeric domain of signal transducing histidine kinase"/>
    <property type="match status" value="1"/>
</dbReference>
<dbReference type="Gene3D" id="3.30.450.40">
    <property type="match status" value="1"/>
</dbReference>
<dbReference type="InterPro" id="IPR029016">
    <property type="entry name" value="GAF-like_dom_sf"/>
</dbReference>
<feature type="domain" description="Histidine kinase" evidence="7">
    <location>
        <begin position="183"/>
        <end position="395"/>
    </location>
</feature>
<dbReference type="InterPro" id="IPR005467">
    <property type="entry name" value="His_kinase_dom"/>
</dbReference>
<name>A0A095SQH2_9FLAO</name>
<evidence type="ECO:0000313" key="8">
    <source>
        <dbReference type="EMBL" id="KGD66832.1"/>
    </source>
</evidence>
<sequence>MNNEDKRLEALNSYEILDTSPEIEFDNITFLASTLCNTPISTITLIDKYRQWYKSKIGIEATESLRETSFCSLAIEKSSKTIVVEKLMEDADFRKVGLMNGLTDTGFYAAVPIKENGTGLILGTLCVIDYKNNSLSEDQIRSLEILAEQTSKLFEMRRRFKKLTKNNEYLHLRYSELEKFAGVISHDMKSPLNNIISLIKLLKDDVDHKLSTDSVDYIDHIEECSIQLKNYIDGLLNFYKNDNIDFTLKKELNISHLIDEIKLMQKDFTNVTINYQSDYDTININKYALIQILNNLIGNGIKYNDKELVEIKIDFNENASYYIIKVIDNGIGIETKDYLDIYESFKILNVKDRYGNYGTGLGLSTVKKIVDKLHGRIEIQSELKKGTTFTLFLAK</sequence>